<protein>
    <recommendedName>
        <fullName evidence="3">AP2/ERF domain-containing protein</fullName>
    </recommendedName>
</protein>
<organism evidence="2">
    <name type="scientific">marine metagenome</name>
    <dbReference type="NCBI Taxonomy" id="408172"/>
    <lineage>
        <taxon>unclassified sequences</taxon>
        <taxon>metagenomes</taxon>
        <taxon>ecological metagenomes</taxon>
    </lineage>
</organism>
<feature type="compositionally biased region" description="Basic and acidic residues" evidence="1">
    <location>
        <begin position="55"/>
        <end position="64"/>
    </location>
</feature>
<proteinExistence type="predicted"/>
<evidence type="ECO:0000313" key="2">
    <source>
        <dbReference type="EMBL" id="SVC50793.1"/>
    </source>
</evidence>
<feature type="region of interest" description="Disordered" evidence="1">
    <location>
        <begin position="49"/>
        <end position="71"/>
    </location>
</feature>
<accession>A0A382MP72</accession>
<gene>
    <name evidence="2" type="ORF">METZ01_LOCUS303647</name>
</gene>
<reference evidence="2" key="1">
    <citation type="submission" date="2018-05" db="EMBL/GenBank/DDBJ databases">
        <authorList>
            <person name="Lanie J.A."/>
            <person name="Ng W.-L."/>
            <person name="Kazmierczak K.M."/>
            <person name="Andrzejewski T.M."/>
            <person name="Davidsen T.M."/>
            <person name="Wayne K.J."/>
            <person name="Tettelin H."/>
            <person name="Glass J.I."/>
            <person name="Rusch D."/>
            <person name="Podicherti R."/>
            <person name="Tsui H.-C.T."/>
            <person name="Winkler M.E."/>
        </authorList>
    </citation>
    <scope>NUCLEOTIDE SEQUENCE</scope>
</reference>
<name>A0A382MP72_9ZZZZ</name>
<evidence type="ECO:0008006" key="3">
    <source>
        <dbReference type="Google" id="ProtNLM"/>
    </source>
</evidence>
<sequence length="71" mass="7943">MKTFSQYLEEANSKYIVSKNPSDKKWYAMGHVGSNKWMPVSSGFKNKAQAQKWAKSQDKVDSAARGEISGV</sequence>
<evidence type="ECO:0000256" key="1">
    <source>
        <dbReference type="SAM" id="MobiDB-lite"/>
    </source>
</evidence>
<dbReference type="EMBL" id="UINC01095036">
    <property type="protein sequence ID" value="SVC50793.1"/>
    <property type="molecule type" value="Genomic_DNA"/>
</dbReference>
<dbReference type="AlphaFoldDB" id="A0A382MP72"/>